<evidence type="ECO:0000313" key="2">
    <source>
        <dbReference type="Proteomes" id="UP000569092"/>
    </source>
</evidence>
<comment type="caution">
    <text evidence="1">The sequence shown here is derived from an EMBL/GenBank/DDBJ whole genome shotgun (WGS) entry which is preliminary data.</text>
</comment>
<sequence>MLDEGVRGFALDSQNAVALWKKSEEMIGETFA</sequence>
<dbReference type="AlphaFoldDB" id="A0A7W8N1T3"/>
<reference evidence="1 2" key="1">
    <citation type="submission" date="2020-08" db="EMBL/GenBank/DDBJ databases">
        <title>Genomic Encyclopedia of Type Strains, Phase IV (KMG-V): Genome sequencing to study the core and pangenomes of soil and plant-associated prokaryotes.</title>
        <authorList>
            <person name="Whitman W."/>
        </authorList>
    </citation>
    <scope>NUCLEOTIDE SEQUENCE [LARGE SCALE GENOMIC DNA]</scope>
    <source>
        <strain evidence="1 2">M8US30</strain>
    </source>
</reference>
<evidence type="ECO:0000313" key="1">
    <source>
        <dbReference type="EMBL" id="MBB5342304.1"/>
    </source>
</evidence>
<dbReference type="EMBL" id="JACHDZ010000001">
    <property type="protein sequence ID" value="MBB5342304.1"/>
    <property type="molecule type" value="Genomic_DNA"/>
</dbReference>
<accession>A0A7W8N1T3</accession>
<name>A0A7W8N1T3_9BACT</name>
<protein>
    <submittedName>
        <fullName evidence="1">Uncharacterized protein</fullName>
    </submittedName>
</protein>
<organism evidence="1 2">
    <name type="scientific">Tunturiibacter lichenicola</name>
    <dbReference type="NCBI Taxonomy" id="2051959"/>
    <lineage>
        <taxon>Bacteria</taxon>
        <taxon>Pseudomonadati</taxon>
        <taxon>Acidobacteriota</taxon>
        <taxon>Terriglobia</taxon>
        <taxon>Terriglobales</taxon>
        <taxon>Acidobacteriaceae</taxon>
        <taxon>Tunturiibacter</taxon>
    </lineage>
</organism>
<dbReference type="Proteomes" id="UP000569092">
    <property type="component" value="Unassembled WGS sequence"/>
</dbReference>
<proteinExistence type="predicted"/>
<gene>
    <name evidence="1" type="ORF">HDF10_000254</name>
</gene>